<feature type="region of interest" description="Disordered" evidence="1">
    <location>
        <begin position="71"/>
        <end position="184"/>
    </location>
</feature>
<dbReference type="PANTHER" id="PTHR31549:SF256">
    <property type="entry name" value="EXPRESSED PROTEIN"/>
    <property type="match status" value="1"/>
</dbReference>
<feature type="compositionally biased region" description="Basic and acidic residues" evidence="1">
    <location>
        <begin position="175"/>
        <end position="184"/>
    </location>
</feature>
<organism evidence="3">
    <name type="scientific">Triticum urartu</name>
    <name type="common">Red wild einkorn</name>
    <name type="synonym">Crithodium urartu</name>
    <dbReference type="NCBI Taxonomy" id="4572"/>
    <lineage>
        <taxon>Eukaryota</taxon>
        <taxon>Viridiplantae</taxon>
        <taxon>Streptophyta</taxon>
        <taxon>Embryophyta</taxon>
        <taxon>Tracheophyta</taxon>
        <taxon>Spermatophyta</taxon>
        <taxon>Magnoliopsida</taxon>
        <taxon>Liliopsida</taxon>
        <taxon>Poales</taxon>
        <taxon>Poaceae</taxon>
        <taxon>BOP clade</taxon>
        <taxon>Pooideae</taxon>
        <taxon>Triticodae</taxon>
        <taxon>Triticeae</taxon>
        <taxon>Triticinae</taxon>
        <taxon>Triticum</taxon>
    </lineage>
</organism>
<gene>
    <name evidence="3" type="ORF">TRIUR3_13883</name>
</gene>
<feature type="compositionally biased region" description="Basic and acidic residues" evidence="1">
    <location>
        <begin position="113"/>
        <end position="125"/>
    </location>
</feature>
<dbReference type="AlphaFoldDB" id="M7Z944"/>
<proteinExistence type="predicted"/>
<dbReference type="PANTHER" id="PTHR31549">
    <property type="entry name" value="PROTEIN, PUTATIVE (DUF247)-RELATED-RELATED"/>
    <property type="match status" value="1"/>
</dbReference>
<keyword evidence="2" id="KW-1133">Transmembrane helix</keyword>
<sequence length="644" mass="73015">MVTRFSSTSRVREASRDAIRKWRQWLWNQDAGRPQTDYLVEGVGDLEMGEELLHPSVRDNLWLWLRRGAPTDARDKPTSHPKKSKPIELNTQLPAQLSPTGYLSPSSESEDPTDAKGEPSSRLENSKPVAELNKKIPAQRTPTGYLRPSSKSEDPYHDLLQDPTDASGEPGSRSENSEEFKKEPFLNRAKFKKELAAQKSQNDSGEIKTGGLLPIVNFHDRQVQVEEWKKEAEQFETDFAEMVMKIHRFPPSLRGLSRRYIVPMVVSIGLYHHGSSNLHDMEKVKRVATHHFIKDSGHSFEEMHSTIFSIIGVARSFYDTKHAKVDVGDAEFAAIMFIDGCFLLQYMFICTDPGKLPPSLLSCFESNQACISNDIMLLENQLPWLVVETLRRFKHVPVEDFIGKMGRTLQIRGDIDRRPVVLNRMYKTPHLLGTLMFHIVGITNDSAPLSDPNGSRSMSKSISAIELAEIGIELTPGKTTKFMDMGMKKGFLSGEIFLAPLLLDDVRSCWLVNMVAYEVCAGMATCAGNETNTSKTVVCSYLSFLAMLMDREEDVHELRSKRLVQGELTNKETLDFFKMLVKHISGGALYVHIMEEVESYKLNRWMWIKVHQFIYKNFKTIVTVLSIIGVLVGIFKTLLSLKEH</sequence>
<dbReference type="EMBL" id="KD162556">
    <property type="protein sequence ID" value="EMS56121.1"/>
    <property type="molecule type" value="Genomic_DNA"/>
</dbReference>
<feature type="compositionally biased region" description="Basic and acidic residues" evidence="1">
    <location>
        <begin position="150"/>
        <end position="160"/>
    </location>
</feature>
<accession>M7Z944</accession>
<keyword evidence="2" id="KW-0472">Membrane</keyword>
<dbReference type="InterPro" id="IPR004158">
    <property type="entry name" value="DUF247_pln"/>
</dbReference>
<evidence type="ECO:0000256" key="1">
    <source>
        <dbReference type="SAM" id="MobiDB-lite"/>
    </source>
</evidence>
<keyword evidence="2" id="KW-0812">Transmembrane</keyword>
<dbReference type="OMA" id="TKFMDMG"/>
<dbReference type="Pfam" id="PF03140">
    <property type="entry name" value="DUF247"/>
    <property type="match status" value="1"/>
</dbReference>
<dbReference type="eggNOG" id="ENOG502R556">
    <property type="taxonomic scope" value="Eukaryota"/>
</dbReference>
<dbReference type="OrthoDB" id="1849062at2759"/>
<evidence type="ECO:0000256" key="2">
    <source>
        <dbReference type="SAM" id="Phobius"/>
    </source>
</evidence>
<evidence type="ECO:0000313" key="3">
    <source>
        <dbReference type="EMBL" id="EMS56121.1"/>
    </source>
</evidence>
<reference evidence="3" key="1">
    <citation type="journal article" date="2013" name="Nature">
        <title>Draft genome of the wheat A-genome progenitor Triticum urartu.</title>
        <authorList>
            <person name="Ling H.Q."/>
            <person name="Zhao S."/>
            <person name="Liu D."/>
            <person name="Wang J."/>
            <person name="Sun H."/>
            <person name="Zhang C."/>
            <person name="Fan H."/>
            <person name="Li D."/>
            <person name="Dong L."/>
            <person name="Tao Y."/>
            <person name="Gao C."/>
            <person name="Wu H."/>
            <person name="Li Y."/>
            <person name="Cui Y."/>
            <person name="Guo X."/>
            <person name="Zheng S."/>
            <person name="Wang B."/>
            <person name="Yu K."/>
            <person name="Liang Q."/>
            <person name="Yang W."/>
            <person name="Lou X."/>
            <person name="Chen J."/>
            <person name="Feng M."/>
            <person name="Jian J."/>
            <person name="Zhang X."/>
            <person name="Luo G."/>
            <person name="Jiang Y."/>
            <person name="Liu J."/>
            <person name="Wang Z."/>
            <person name="Sha Y."/>
            <person name="Zhang B."/>
            <person name="Wu H."/>
            <person name="Tang D."/>
            <person name="Shen Q."/>
            <person name="Xue P."/>
            <person name="Zou S."/>
            <person name="Wang X."/>
            <person name="Liu X."/>
            <person name="Wang F."/>
            <person name="Yang Y."/>
            <person name="An X."/>
            <person name="Dong Z."/>
            <person name="Zhang K."/>
            <person name="Zhang X."/>
            <person name="Luo M.C."/>
            <person name="Dvorak J."/>
            <person name="Tong Y."/>
            <person name="Wang J."/>
            <person name="Yang H."/>
            <person name="Li Z."/>
            <person name="Wang D."/>
            <person name="Zhang A."/>
            <person name="Wang J."/>
        </authorList>
    </citation>
    <scope>NUCLEOTIDE SEQUENCE</scope>
</reference>
<feature type="transmembrane region" description="Helical" evidence="2">
    <location>
        <begin position="621"/>
        <end position="639"/>
    </location>
</feature>
<dbReference type="STRING" id="4572.M7Z944"/>
<name>M7Z944_TRIUA</name>
<protein>
    <submittedName>
        <fullName evidence="3">Uncharacterized protein</fullName>
    </submittedName>
</protein>
<feature type="compositionally biased region" description="Polar residues" evidence="1">
    <location>
        <begin position="89"/>
        <end position="107"/>
    </location>
</feature>